<proteinExistence type="predicted"/>
<evidence type="ECO:0000313" key="4">
    <source>
        <dbReference type="Proteomes" id="UP000295783"/>
    </source>
</evidence>
<name>A0A4R6WSK2_9PROT</name>
<feature type="domain" description="Glycine-zipper-containing OmpA-like membrane" evidence="2">
    <location>
        <begin position="86"/>
        <end position="124"/>
    </location>
</feature>
<evidence type="ECO:0000259" key="2">
    <source>
        <dbReference type="Pfam" id="PF13436"/>
    </source>
</evidence>
<protein>
    <submittedName>
        <fullName evidence="3">OmpA family protein</fullName>
    </submittedName>
</protein>
<gene>
    <name evidence="3" type="ORF">A8950_1270</name>
</gene>
<keyword evidence="4" id="KW-1185">Reference proteome</keyword>
<dbReference type="AlphaFoldDB" id="A0A4R6WSK2"/>
<sequence length="165" mass="17027">MLQSKRHRFQVAGCAAILAVLMAVPAEPALAQAAPIVYPSAGQTMDQQAQDEGACRNWATQQTGIYPYQSAPTYYGDTSSGAPILGGAARGAALGAVGGAIAGDAGKGAAIGAGVGATAGLIRKNRDRRQQANANEQAMMQYQSDMGRYNQAFAACMQGRGYVVR</sequence>
<dbReference type="Pfam" id="PF13436">
    <property type="entry name" value="Gly-zipper_OmpA"/>
    <property type="match status" value="1"/>
</dbReference>
<feature type="signal peptide" evidence="1">
    <location>
        <begin position="1"/>
        <end position="33"/>
    </location>
</feature>
<dbReference type="InterPro" id="IPR025693">
    <property type="entry name" value="Gly-zipper_OmpA-like_dom"/>
</dbReference>
<comment type="caution">
    <text evidence="3">The sequence shown here is derived from an EMBL/GenBank/DDBJ whole genome shotgun (WGS) entry which is preliminary data.</text>
</comment>
<dbReference type="Proteomes" id="UP000295783">
    <property type="component" value="Unassembled WGS sequence"/>
</dbReference>
<dbReference type="EMBL" id="SNYW01000007">
    <property type="protein sequence ID" value="TDQ82988.1"/>
    <property type="molecule type" value="Genomic_DNA"/>
</dbReference>
<reference evidence="3 4" key="1">
    <citation type="submission" date="2019-03" db="EMBL/GenBank/DDBJ databases">
        <title>Genomic Encyclopedia of Type Strains, Phase III (KMG-III): the genomes of soil and plant-associated and newly described type strains.</title>
        <authorList>
            <person name="Whitman W."/>
        </authorList>
    </citation>
    <scope>NUCLEOTIDE SEQUENCE [LARGE SCALE GENOMIC DNA]</scope>
    <source>
        <strain evidence="3 4">CGMCC 1.7660</strain>
    </source>
</reference>
<evidence type="ECO:0000313" key="3">
    <source>
        <dbReference type="EMBL" id="TDQ82988.1"/>
    </source>
</evidence>
<keyword evidence="1" id="KW-0732">Signal</keyword>
<accession>A0A4R6WSK2</accession>
<dbReference type="OrthoDB" id="7364858at2"/>
<feature type="chain" id="PRO_5020626771" evidence="1">
    <location>
        <begin position="34"/>
        <end position="165"/>
    </location>
</feature>
<evidence type="ECO:0000256" key="1">
    <source>
        <dbReference type="SAM" id="SignalP"/>
    </source>
</evidence>
<organism evidence="3 4">
    <name type="scientific">Dongia mobilis</name>
    <dbReference type="NCBI Taxonomy" id="578943"/>
    <lineage>
        <taxon>Bacteria</taxon>
        <taxon>Pseudomonadati</taxon>
        <taxon>Pseudomonadota</taxon>
        <taxon>Alphaproteobacteria</taxon>
        <taxon>Rhodospirillales</taxon>
        <taxon>Dongiaceae</taxon>
        <taxon>Dongia</taxon>
    </lineage>
</organism>